<gene>
    <name evidence="1" type="ORF">VE01_04750</name>
</gene>
<evidence type="ECO:0000313" key="1">
    <source>
        <dbReference type="EMBL" id="OBT97240.2"/>
    </source>
</evidence>
<dbReference type="EMBL" id="KV460223">
    <property type="protein sequence ID" value="OBT97240.2"/>
    <property type="molecule type" value="Genomic_DNA"/>
</dbReference>
<protein>
    <recommendedName>
        <fullName evidence="3">F-box domain-containing protein</fullName>
    </recommendedName>
</protein>
<dbReference type="InterPro" id="IPR036047">
    <property type="entry name" value="F-box-like_dom_sf"/>
</dbReference>
<evidence type="ECO:0000313" key="2">
    <source>
        <dbReference type="Proteomes" id="UP000091956"/>
    </source>
</evidence>
<organism evidence="1 2">
    <name type="scientific">Pseudogymnoascus verrucosus</name>
    <dbReference type="NCBI Taxonomy" id="342668"/>
    <lineage>
        <taxon>Eukaryota</taxon>
        <taxon>Fungi</taxon>
        <taxon>Dikarya</taxon>
        <taxon>Ascomycota</taxon>
        <taxon>Pezizomycotina</taxon>
        <taxon>Leotiomycetes</taxon>
        <taxon>Thelebolales</taxon>
        <taxon>Thelebolaceae</taxon>
        <taxon>Pseudogymnoascus</taxon>
    </lineage>
</organism>
<dbReference type="AlphaFoldDB" id="A0A1B8GN21"/>
<dbReference type="SUPFAM" id="SSF81383">
    <property type="entry name" value="F-box domain"/>
    <property type="match status" value="1"/>
</dbReference>
<evidence type="ECO:0008006" key="3">
    <source>
        <dbReference type="Google" id="ProtNLM"/>
    </source>
</evidence>
<accession>A0A1B8GN21</accession>
<dbReference type="GeneID" id="28838136"/>
<reference evidence="2" key="2">
    <citation type="journal article" date="2018" name="Nat. Commun.">
        <title>Extreme sensitivity to ultraviolet light in the fungal pathogen causing white-nose syndrome of bats.</title>
        <authorList>
            <person name="Palmer J.M."/>
            <person name="Drees K.P."/>
            <person name="Foster J.T."/>
            <person name="Lindner D.L."/>
        </authorList>
    </citation>
    <scope>NUCLEOTIDE SEQUENCE [LARGE SCALE GENOMIC DNA]</scope>
    <source>
        <strain evidence="2">UAMH 10579</strain>
    </source>
</reference>
<dbReference type="Proteomes" id="UP000091956">
    <property type="component" value="Unassembled WGS sequence"/>
</dbReference>
<sequence>MANLAQVFNQITREDGSLDVLRRRSELEGLLRALLPDEVRLAKSILSATTFVSDIIPRFPIEILLLILNQIEDLVDFKNMRMVSKTWLKLWTLEPICDKMMKRHFRMFFNGPYQQLSHDEKCSASVTLTEQLRARKIGQYHAMKIYKYSDLASSDEEATTSIRNRQYRNGRVAWADGPAVNVYSLRTGTIKAYITPARADIHRWIMSDDILIIMENGSPPKLHAYFLSRTHDDSPRCVTLPSPIWQIAAQCHPDRVGIVTDSDEIFLWDISSNRVKQVDYTVTPIPKYRGRPVVKILIPPGAQDTLYVCTMAKIKKGQGEDNHSVIKMVMQKYSDGKLVKTVPISYPQQGLERAPYALHVSIREIDDDGTYNICQLPLDFPSTWTDLGCDHRWHKEKRPGDNQRQLIMQIAYNICDDKFSTKFYHLPSGQKHFDDVNFTTPNSTIGNDRVATRYHFWASNLYLPLIGIKNSTALSQDSPSRIPIQHALLVAIKSCDQIRGTPPDINFFGGYGPKSSRKKLWTSKGRYSNFDLGVSHCLVGPIELAQKPMIPDRLRVMPDDRSKEVTGDGSFLILFGDYDFVVWTFNKTQESGYKLLPTIKAAIQSNRAQYTQSKTGDGDEKLLADC</sequence>
<name>A0A1B8GN21_9PEZI</name>
<reference evidence="1 2" key="1">
    <citation type="submission" date="2016-03" db="EMBL/GenBank/DDBJ databases">
        <title>Comparative genomics of Pseudogymnoascus destructans, the fungus causing white-nose syndrome of bats.</title>
        <authorList>
            <person name="Palmer J.M."/>
            <person name="Drees K.P."/>
            <person name="Foster J.T."/>
            <person name="Lindner D.L."/>
        </authorList>
    </citation>
    <scope>NUCLEOTIDE SEQUENCE [LARGE SCALE GENOMIC DNA]</scope>
    <source>
        <strain evidence="1 2">UAMH 10579</strain>
    </source>
</reference>
<dbReference type="RefSeq" id="XP_018130973.2">
    <property type="nucleotide sequence ID" value="XM_018274218.2"/>
</dbReference>
<keyword evidence="2" id="KW-1185">Reference proteome</keyword>
<proteinExistence type="predicted"/>
<dbReference type="STRING" id="342668.A0A1B8GN21"/>